<keyword evidence="4" id="KW-1185">Reference proteome</keyword>
<gene>
    <name evidence="3" type="ORF">IQ235_07315</name>
</gene>
<protein>
    <submittedName>
        <fullName evidence="3">WecB/TagA/CpsF family glycosyltransferase</fullName>
    </submittedName>
</protein>
<dbReference type="RefSeq" id="WP_264320839.1">
    <property type="nucleotide sequence ID" value="NZ_JADEXN010000099.1"/>
</dbReference>
<keyword evidence="1" id="KW-0328">Glycosyltransferase</keyword>
<dbReference type="Proteomes" id="UP000621799">
    <property type="component" value="Unassembled WGS sequence"/>
</dbReference>
<name>A0A928VXJ5_9CYAN</name>
<dbReference type="InterPro" id="IPR004629">
    <property type="entry name" value="WecG_TagA_CpsF"/>
</dbReference>
<dbReference type="SUPFAM" id="SSF160246">
    <property type="entry name" value="EspE N-terminal domain-like"/>
    <property type="match status" value="2"/>
</dbReference>
<dbReference type="NCBIfam" id="TIGR00696">
    <property type="entry name" value="wecG_tagA_cpsF"/>
    <property type="match status" value="1"/>
</dbReference>
<dbReference type="PANTHER" id="PTHR34136:SF1">
    <property type="entry name" value="UDP-N-ACETYL-D-MANNOSAMINURONIC ACID TRANSFERASE"/>
    <property type="match status" value="1"/>
</dbReference>
<evidence type="ECO:0000313" key="3">
    <source>
        <dbReference type="EMBL" id="MBE9040592.1"/>
    </source>
</evidence>
<dbReference type="EMBL" id="JADEXN010000099">
    <property type="protein sequence ID" value="MBE9040592.1"/>
    <property type="molecule type" value="Genomic_DNA"/>
</dbReference>
<evidence type="ECO:0000256" key="2">
    <source>
        <dbReference type="ARBA" id="ARBA00022679"/>
    </source>
</evidence>
<dbReference type="GO" id="GO:0016758">
    <property type="term" value="F:hexosyltransferase activity"/>
    <property type="evidence" value="ECO:0007669"/>
    <property type="project" value="TreeGrafter"/>
</dbReference>
<dbReference type="AlphaFoldDB" id="A0A928VXJ5"/>
<sequence length="402" mass="46010">MVEKVKILNIEIDNFTMKEFLKNLYHRGGIVFTPNVDHLVKLQKDRDFNRTYQASNYRVCDSKVLMYASKFLGTPIREKISGSDLFPEFYNYCKRKEEKQEEKDTKIFLLGAAEGVALKAQENINQKVGWEIIVDAYSPSFGFERNELECQKIIDRINESGATVLAIGVGAPKQENWLAKYHGRLKNIKTFLAIGATIDFEAGEKPRSPQWMSDWGLEWLYRLQSEPQRLWKRYLVDDLPFFWLLLQQKLDLYQPPFQPPFSPEPVAAGVPLGQILQDAGLISDKQVALALKCQQTQEDGLRFGDILVNRGWLAPETIDFFAEDLPQVANSGRLQPLGHYLKRAKLLNDRQINEILSEQSQANLRFGEVAVRKGWVKEETIKSVLRYLEGKDSFEGAALASA</sequence>
<organism evidence="3 4">
    <name type="scientific">Zarconia navalis LEGE 11467</name>
    <dbReference type="NCBI Taxonomy" id="1828826"/>
    <lineage>
        <taxon>Bacteria</taxon>
        <taxon>Bacillati</taxon>
        <taxon>Cyanobacteriota</taxon>
        <taxon>Cyanophyceae</taxon>
        <taxon>Oscillatoriophycideae</taxon>
        <taxon>Oscillatoriales</taxon>
        <taxon>Oscillatoriales incertae sedis</taxon>
        <taxon>Zarconia</taxon>
        <taxon>Zarconia navalis</taxon>
    </lineage>
</organism>
<dbReference type="PANTHER" id="PTHR34136">
    <property type="match status" value="1"/>
</dbReference>
<dbReference type="Pfam" id="PF03808">
    <property type="entry name" value="Glyco_tran_WecG"/>
    <property type="match status" value="1"/>
</dbReference>
<dbReference type="InterPro" id="IPR037257">
    <property type="entry name" value="T2SS_E_N_sf"/>
</dbReference>
<evidence type="ECO:0000313" key="4">
    <source>
        <dbReference type="Proteomes" id="UP000621799"/>
    </source>
</evidence>
<reference evidence="3" key="1">
    <citation type="submission" date="2020-10" db="EMBL/GenBank/DDBJ databases">
        <authorList>
            <person name="Castelo-Branco R."/>
            <person name="Eusebio N."/>
            <person name="Adriana R."/>
            <person name="Vieira A."/>
            <person name="Brugerolle De Fraissinette N."/>
            <person name="Rezende De Castro R."/>
            <person name="Schneider M.P."/>
            <person name="Vasconcelos V."/>
            <person name="Leao P.N."/>
        </authorList>
    </citation>
    <scope>NUCLEOTIDE SEQUENCE</scope>
    <source>
        <strain evidence="3">LEGE 11467</strain>
    </source>
</reference>
<evidence type="ECO:0000256" key="1">
    <source>
        <dbReference type="ARBA" id="ARBA00022676"/>
    </source>
</evidence>
<comment type="caution">
    <text evidence="3">The sequence shown here is derived from an EMBL/GenBank/DDBJ whole genome shotgun (WGS) entry which is preliminary data.</text>
</comment>
<proteinExistence type="predicted"/>
<keyword evidence="2" id="KW-0808">Transferase</keyword>
<dbReference type="CDD" id="cd06533">
    <property type="entry name" value="Glyco_transf_WecG_TagA"/>
    <property type="match status" value="1"/>
</dbReference>
<accession>A0A928VXJ5</accession>